<evidence type="ECO:0000313" key="1">
    <source>
        <dbReference type="EMBL" id="KAJ3133179.1"/>
    </source>
</evidence>
<comment type="caution">
    <text evidence="1">The sequence shown here is derived from an EMBL/GenBank/DDBJ whole genome shotgun (WGS) entry which is preliminary data.</text>
</comment>
<name>A0AAD5T8V8_9FUNG</name>
<dbReference type="EMBL" id="JADGJH010000224">
    <property type="protein sequence ID" value="KAJ3133179.1"/>
    <property type="molecule type" value="Genomic_DNA"/>
</dbReference>
<dbReference type="AlphaFoldDB" id="A0AAD5T8V8"/>
<accession>A0AAD5T8V8</accession>
<dbReference type="Proteomes" id="UP001211907">
    <property type="component" value="Unassembled WGS sequence"/>
</dbReference>
<proteinExistence type="predicted"/>
<organism evidence="1 2">
    <name type="scientific">Physocladia obscura</name>
    <dbReference type="NCBI Taxonomy" id="109957"/>
    <lineage>
        <taxon>Eukaryota</taxon>
        <taxon>Fungi</taxon>
        <taxon>Fungi incertae sedis</taxon>
        <taxon>Chytridiomycota</taxon>
        <taxon>Chytridiomycota incertae sedis</taxon>
        <taxon>Chytridiomycetes</taxon>
        <taxon>Chytridiales</taxon>
        <taxon>Chytriomycetaceae</taxon>
        <taxon>Physocladia</taxon>
    </lineage>
</organism>
<evidence type="ECO:0000313" key="2">
    <source>
        <dbReference type="Proteomes" id="UP001211907"/>
    </source>
</evidence>
<protein>
    <submittedName>
        <fullName evidence="1">Uncharacterized protein</fullName>
    </submittedName>
</protein>
<keyword evidence="2" id="KW-1185">Reference proteome</keyword>
<sequence>MSDSKSAAIAIPQSTKTAGEIGPLSLLGTSVDSLSNLISAGSAPIIYEVNLSVPKDNARAYIEYLHDFTLRVCESVPGFTKCNVFTQPKPSGLHWLSDEGDTKVYLVVHYHIDSESHLDNYLETAQDAISKQDQNKSNTISVLTVKIKIFEFELFVGIISVTDTDL</sequence>
<reference evidence="1" key="1">
    <citation type="submission" date="2020-05" db="EMBL/GenBank/DDBJ databases">
        <title>Phylogenomic resolution of chytrid fungi.</title>
        <authorList>
            <person name="Stajich J.E."/>
            <person name="Amses K."/>
            <person name="Simmons R."/>
            <person name="Seto K."/>
            <person name="Myers J."/>
            <person name="Bonds A."/>
            <person name="Quandt C.A."/>
            <person name="Barry K."/>
            <person name="Liu P."/>
            <person name="Grigoriev I."/>
            <person name="Longcore J.E."/>
            <person name="James T.Y."/>
        </authorList>
    </citation>
    <scope>NUCLEOTIDE SEQUENCE</scope>
    <source>
        <strain evidence="1">JEL0513</strain>
    </source>
</reference>
<gene>
    <name evidence="1" type="ORF">HK100_004590</name>
</gene>